<protein>
    <submittedName>
        <fullName evidence="12">ABC transporter permease</fullName>
    </submittedName>
</protein>
<dbReference type="InterPro" id="IPR050366">
    <property type="entry name" value="BP-dependent_transpt_permease"/>
</dbReference>
<evidence type="ECO:0000256" key="9">
    <source>
        <dbReference type="ARBA" id="ARBA00024202"/>
    </source>
</evidence>
<dbReference type="GO" id="GO:0055085">
    <property type="term" value="P:transmembrane transport"/>
    <property type="evidence" value="ECO:0007669"/>
    <property type="project" value="InterPro"/>
</dbReference>
<feature type="transmembrane region" description="Helical" evidence="10">
    <location>
        <begin position="244"/>
        <end position="262"/>
    </location>
</feature>
<dbReference type="SUPFAM" id="SSF161098">
    <property type="entry name" value="MetI-like"/>
    <property type="match status" value="1"/>
</dbReference>
<evidence type="ECO:0000256" key="7">
    <source>
        <dbReference type="ARBA" id="ARBA00022989"/>
    </source>
</evidence>
<evidence type="ECO:0000256" key="1">
    <source>
        <dbReference type="ARBA" id="ARBA00004651"/>
    </source>
</evidence>
<evidence type="ECO:0000313" key="12">
    <source>
        <dbReference type="EMBL" id="NBH60548.1"/>
    </source>
</evidence>
<dbReference type="AlphaFoldDB" id="A0A845QKC0"/>
<proteinExistence type="inferred from homology"/>
<comment type="similarity">
    <text evidence="9">Belongs to the binding-protein-dependent transport system permease family. OppBC subfamily.</text>
</comment>
<evidence type="ECO:0000256" key="10">
    <source>
        <dbReference type="RuleBase" id="RU363032"/>
    </source>
</evidence>
<dbReference type="PROSITE" id="PS50928">
    <property type="entry name" value="ABC_TM1"/>
    <property type="match status" value="1"/>
</dbReference>
<keyword evidence="13" id="KW-1185">Reference proteome</keyword>
<organism evidence="12 13">
    <name type="scientific">Anaerotruncus colihominis</name>
    <dbReference type="NCBI Taxonomy" id="169435"/>
    <lineage>
        <taxon>Bacteria</taxon>
        <taxon>Bacillati</taxon>
        <taxon>Bacillota</taxon>
        <taxon>Clostridia</taxon>
        <taxon>Eubacteriales</taxon>
        <taxon>Oscillospiraceae</taxon>
        <taxon>Anaerotruncus</taxon>
    </lineage>
</organism>
<name>A0A845QKC0_9FIRM</name>
<evidence type="ECO:0000259" key="11">
    <source>
        <dbReference type="PROSITE" id="PS50928"/>
    </source>
</evidence>
<keyword evidence="6" id="KW-0653">Protein transport</keyword>
<reference evidence="12 13" key="1">
    <citation type="submission" date="2018-08" db="EMBL/GenBank/DDBJ databases">
        <title>Murine metabolic-syndrome-specific gut microbial biobank.</title>
        <authorList>
            <person name="Liu C."/>
        </authorList>
    </citation>
    <scope>NUCLEOTIDE SEQUENCE [LARGE SCALE GENOMIC DNA]</scope>
    <source>
        <strain evidence="12 13">28</strain>
    </source>
</reference>
<keyword evidence="8 10" id="KW-0472">Membrane</keyword>
<evidence type="ECO:0000256" key="5">
    <source>
        <dbReference type="ARBA" id="ARBA00022856"/>
    </source>
</evidence>
<dbReference type="GO" id="GO:0015833">
    <property type="term" value="P:peptide transport"/>
    <property type="evidence" value="ECO:0007669"/>
    <property type="project" value="UniProtKB-KW"/>
</dbReference>
<evidence type="ECO:0000256" key="8">
    <source>
        <dbReference type="ARBA" id="ARBA00023136"/>
    </source>
</evidence>
<dbReference type="PANTHER" id="PTHR43386:SF24">
    <property type="entry name" value="OLIGOPEPTIDE TRANSPORT SYSTEM PERMEASE PROTEIN AMID"/>
    <property type="match status" value="1"/>
</dbReference>
<evidence type="ECO:0000256" key="4">
    <source>
        <dbReference type="ARBA" id="ARBA00022692"/>
    </source>
</evidence>
<keyword evidence="5" id="KW-0571">Peptide transport</keyword>
<feature type="transmembrane region" description="Helical" evidence="10">
    <location>
        <begin position="274"/>
        <end position="294"/>
    </location>
</feature>
<dbReference type="InterPro" id="IPR035906">
    <property type="entry name" value="MetI-like_sf"/>
</dbReference>
<dbReference type="InterPro" id="IPR000515">
    <property type="entry name" value="MetI-like"/>
</dbReference>
<feature type="transmembrane region" description="Helical" evidence="10">
    <location>
        <begin position="107"/>
        <end position="134"/>
    </location>
</feature>
<gene>
    <name evidence="12" type="ORF">D0435_02520</name>
</gene>
<dbReference type="PANTHER" id="PTHR43386">
    <property type="entry name" value="OLIGOPEPTIDE TRANSPORT SYSTEM PERMEASE PROTEIN APPC"/>
    <property type="match status" value="1"/>
</dbReference>
<feature type="transmembrane region" description="Helical" evidence="10">
    <location>
        <begin position="154"/>
        <end position="181"/>
    </location>
</feature>
<accession>A0A845QKC0</accession>
<dbReference type="Proteomes" id="UP000446866">
    <property type="component" value="Unassembled WGS sequence"/>
</dbReference>
<dbReference type="Pfam" id="PF00528">
    <property type="entry name" value="BPD_transp_1"/>
    <property type="match status" value="1"/>
</dbReference>
<dbReference type="GO" id="GO:0015031">
    <property type="term" value="P:protein transport"/>
    <property type="evidence" value="ECO:0007669"/>
    <property type="project" value="UniProtKB-KW"/>
</dbReference>
<dbReference type="InterPro" id="IPR025966">
    <property type="entry name" value="OppC_N"/>
</dbReference>
<evidence type="ECO:0000256" key="2">
    <source>
        <dbReference type="ARBA" id="ARBA00022448"/>
    </source>
</evidence>
<sequence>MADTDIPAELFEPLPEEDKLTDVINRPSISYWQNAYMKMKADKLAVVGIIFIIFMILVAIFVPILSPYTYDGQDYNAIYQSPCAEHPLGTDMFGRDLLVRVAYGARISLTIGIVTALVSLVVGVLFGGISGFFGGKVDMLMMRFVDVFSAVPSLLYSILLIMFMGPKMSSILIAICLTYWLSPARQTRGQILSVKNQDFATAAKVVGESKVQILLRHLVPNSMGPIIVTVMLLIPSAIFEEAFLSFIGIGIAVPVASWGTLANDGMATMGMYPYLMLFPALAISLTMFALNFIGDGLRDALDPRLKK</sequence>
<dbReference type="GO" id="GO:0005886">
    <property type="term" value="C:plasma membrane"/>
    <property type="evidence" value="ECO:0007669"/>
    <property type="project" value="UniProtKB-SubCell"/>
</dbReference>
<dbReference type="RefSeq" id="WP_160200902.1">
    <property type="nucleotide sequence ID" value="NZ_QXWK01000003.1"/>
</dbReference>
<dbReference type="Gene3D" id="1.10.3720.10">
    <property type="entry name" value="MetI-like"/>
    <property type="match status" value="1"/>
</dbReference>
<feature type="transmembrane region" description="Helical" evidence="10">
    <location>
        <begin position="44"/>
        <end position="65"/>
    </location>
</feature>
<comment type="caution">
    <text evidence="12">The sequence shown here is derived from an EMBL/GenBank/DDBJ whole genome shotgun (WGS) entry which is preliminary data.</text>
</comment>
<evidence type="ECO:0000256" key="6">
    <source>
        <dbReference type="ARBA" id="ARBA00022927"/>
    </source>
</evidence>
<keyword evidence="4 10" id="KW-0812">Transmembrane</keyword>
<comment type="subcellular location">
    <subcellularLocation>
        <location evidence="1 10">Cell membrane</location>
        <topology evidence="1 10">Multi-pass membrane protein</topology>
    </subcellularLocation>
</comment>
<keyword evidence="7 10" id="KW-1133">Transmembrane helix</keyword>
<dbReference type="EMBL" id="QXWK01000003">
    <property type="protein sequence ID" value="NBH60548.1"/>
    <property type="molecule type" value="Genomic_DNA"/>
</dbReference>
<keyword evidence="3" id="KW-1003">Cell membrane</keyword>
<evidence type="ECO:0000313" key="13">
    <source>
        <dbReference type="Proteomes" id="UP000446866"/>
    </source>
</evidence>
<dbReference type="Pfam" id="PF12911">
    <property type="entry name" value="OppC_N"/>
    <property type="match status" value="1"/>
</dbReference>
<keyword evidence="2 10" id="KW-0813">Transport</keyword>
<evidence type="ECO:0000256" key="3">
    <source>
        <dbReference type="ARBA" id="ARBA00022475"/>
    </source>
</evidence>
<feature type="domain" description="ABC transmembrane type-1" evidence="11">
    <location>
        <begin position="105"/>
        <end position="294"/>
    </location>
</feature>
<feature type="transmembrane region" description="Helical" evidence="10">
    <location>
        <begin position="218"/>
        <end position="238"/>
    </location>
</feature>
<dbReference type="CDD" id="cd06261">
    <property type="entry name" value="TM_PBP2"/>
    <property type="match status" value="1"/>
</dbReference>